<keyword evidence="3" id="KW-1185">Reference proteome</keyword>
<dbReference type="GO" id="GO:0008168">
    <property type="term" value="F:methyltransferase activity"/>
    <property type="evidence" value="ECO:0007669"/>
    <property type="project" value="UniProtKB-KW"/>
</dbReference>
<dbReference type="Pfam" id="PF21302">
    <property type="entry name" value="Zn_ribbon_RlmA"/>
    <property type="match status" value="1"/>
</dbReference>
<dbReference type="InterPro" id="IPR052939">
    <property type="entry name" value="23S_rRNA_MeTrnsfrase_RlmA"/>
</dbReference>
<dbReference type="Gene3D" id="3.40.50.150">
    <property type="entry name" value="Vaccinia Virus protein VP39"/>
    <property type="match status" value="1"/>
</dbReference>
<gene>
    <name evidence="2" type="ORF">L2689_06850</name>
</gene>
<keyword evidence="2" id="KW-0489">Methyltransferase</keyword>
<dbReference type="InterPro" id="IPR048647">
    <property type="entry name" value="RlmA_N"/>
</dbReference>
<protein>
    <submittedName>
        <fullName evidence="2">SAM-dependent methyltransferase</fullName>
    </submittedName>
</protein>
<dbReference type="PIRSF" id="PIRSF018249">
    <property type="entry name" value="MyrA_prd"/>
    <property type="match status" value="1"/>
</dbReference>
<dbReference type="EMBL" id="JAKILK010000002">
    <property type="protein sequence ID" value="MCL1116969.1"/>
    <property type="molecule type" value="Genomic_DNA"/>
</dbReference>
<dbReference type="PANTHER" id="PTHR43460:SF1">
    <property type="entry name" value="METHYLTRANSFERASE TYPE 11 DOMAIN-CONTAINING PROTEIN"/>
    <property type="match status" value="1"/>
</dbReference>
<sequence>MMISPLICPTCAQPLHQHQASKGLYCDAKHHFDRLAQGYYPLVKVKAKTLQSSVSRQQMRARQFLLQSGVFQPLVDTLQQLMLPLATDKQQQVNWLDYQCGDGYYLAQIHAFLVAQQQVDNLSAWGVSDAENALFAASKLQSPACLIFSALKALPFADKSIDIVTLFDAPIKGQECIRILKDDGRMILVQPSHQHLWQIKQQVYPDLVEKPFQINIPKRLSIETHECVSFDINVSGDQALGLLDSSLFAWRANDELRHQIKAQPIDGLKCEFDVLVLKLA</sequence>
<name>A0ABT0KZS7_9GAMM</name>
<dbReference type="InterPro" id="IPR016718">
    <property type="entry name" value="rRNA_m1G-MeTrfase_A_prd"/>
</dbReference>
<feature type="domain" description="23S rRNA (guanine(745)-N(1))-methyltransferase N-terminal" evidence="1">
    <location>
        <begin position="7"/>
        <end position="48"/>
    </location>
</feature>
<dbReference type="RefSeq" id="WP_229778281.1">
    <property type="nucleotide sequence ID" value="NZ_BMOT01000006.1"/>
</dbReference>
<dbReference type="InterPro" id="IPR029063">
    <property type="entry name" value="SAM-dependent_MTases_sf"/>
</dbReference>
<keyword evidence="2" id="KW-0808">Transferase</keyword>
<dbReference type="Proteomes" id="UP001203212">
    <property type="component" value="Unassembled WGS sequence"/>
</dbReference>
<proteinExistence type="predicted"/>
<evidence type="ECO:0000313" key="2">
    <source>
        <dbReference type="EMBL" id="MCL1116969.1"/>
    </source>
</evidence>
<dbReference type="GO" id="GO:0032259">
    <property type="term" value="P:methylation"/>
    <property type="evidence" value="ECO:0007669"/>
    <property type="project" value="UniProtKB-KW"/>
</dbReference>
<comment type="caution">
    <text evidence="2">The sequence shown here is derived from an EMBL/GenBank/DDBJ whole genome shotgun (WGS) entry which is preliminary data.</text>
</comment>
<organism evidence="2 3">
    <name type="scientific">Shewanella aestuarii</name>
    <dbReference type="NCBI Taxonomy" id="1028752"/>
    <lineage>
        <taxon>Bacteria</taxon>
        <taxon>Pseudomonadati</taxon>
        <taxon>Pseudomonadota</taxon>
        <taxon>Gammaproteobacteria</taxon>
        <taxon>Alteromonadales</taxon>
        <taxon>Shewanellaceae</taxon>
        <taxon>Shewanella</taxon>
    </lineage>
</organism>
<evidence type="ECO:0000259" key="1">
    <source>
        <dbReference type="Pfam" id="PF21302"/>
    </source>
</evidence>
<accession>A0ABT0KZS7</accession>
<evidence type="ECO:0000313" key="3">
    <source>
        <dbReference type="Proteomes" id="UP001203212"/>
    </source>
</evidence>
<dbReference type="PANTHER" id="PTHR43460">
    <property type="entry name" value="METHYLTRANSFERASE"/>
    <property type="match status" value="1"/>
</dbReference>
<reference evidence="2 3" key="1">
    <citation type="submission" date="2022-01" db="EMBL/GenBank/DDBJ databases">
        <title>Whole genome-based taxonomy of the Shewanellaceae.</title>
        <authorList>
            <person name="Martin-Rodriguez A.J."/>
        </authorList>
    </citation>
    <scope>NUCLEOTIDE SEQUENCE [LARGE SCALE GENOMIC DNA]</scope>
    <source>
        <strain evidence="2 3">JCM 17801</strain>
    </source>
</reference>
<dbReference type="SUPFAM" id="SSF53335">
    <property type="entry name" value="S-adenosyl-L-methionine-dependent methyltransferases"/>
    <property type="match status" value="1"/>
</dbReference>